<comment type="caution">
    <text evidence="7">The sequence shown here is derived from an EMBL/GenBank/DDBJ whole genome shotgun (WGS) entry which is preliminary data.</text>
</comment>
<evidence type="ECO:0000256" key="5">
    <source>
        <dbReference type="ARBA" id="ARBA00023274"/>
    </source>
</evidence>
<dbReference type="Gene3D" id="1.10.10.1410">
    <property type="match status" value="1"/>
</dbReference>
<dbReference type="GO" id="GO:0002182">
    <property type="term" value="P:cytoplasmic translational elongation"/>
    <property type="evidence" value="ECO:0007669"/>
    <property type="project" value="InterPro"/>
</dbReference>
<dbReference type="InterPro" id="IPR038716">
    <property type="entry name" value="P1/P2_N_sf"/>
</dbReference>
<protein>
    <submittedName>
        <fullName evidence="7">60S acidic ribosomal protein P2A-like</fullName>
    </submittedName>
</protein>
<evidence type="ECO:0000313" key="8">
    <source>
        <dbReference type="Proteomes" id="UP000634136"/>
    </source>
</evidence>
<dbReference type="GO" id="GO:0022625">
    <property type="term" value="C:cytosolic large ribosomal subunit"/>
    <property type="evidence" value="ECO:0007669"/>
    <property type="project" value="InterPro"/>
</dbReference>
<comment type="function">
    <text evidence="1">Plays an important role in the elongation step of protein synthesis.</text>
</comment>
<dbReference type="PANTHER" id="PTHR21141">
    <property type="entry name" value="60S ACIDIC RIBOSOMAL PROTEIN FAMILY MEMBER"/>
    <property type="match status" value="1"/>
</dbReference>
<evidence type="ECO:0000256" key="2">
    <source>
        <dbReference type="ARBA" id="ARBA00005436"/>
    </source>
</evidence>
<evidence type="ECO:0000256" key="6">
    <source>
        <dbReference type="SAM" id="MobiDB-lite"/>
    </source>
</evidence>
<evidence type="ECO:0000313" key="7">
    <source>
        <dbReference type="EMBL" id="KAF7818911.1"/>
    </source>
</evidence>
<dbReference type="AlphaFoldDB" id="A0A834TD13"/>
<dbReference type="InterPro" id="IPR044076">
    <property type="entry name" value="Ribosomal_P2"/>
</dbReference>
<comment type="subunit">
    <text evidence="3">P1 and P2 exist as dimers at the large ribosomal subunit.</text>
</comment>
<name>A0A834TD13_9FABA</name>
<gene>
    <name evidence="7" type="ORF">G2W53_024366</name>
</gene>
<keyword evidence="4 7" id="KW-0689">Ribosomal protein</keyword>
<proteinExistence type="inferred from homology"/>
<accession>A0A834TD13</accession>
<dbReference type="Proteomes" id="UP000634136">
    <property type="component" value="Unassembled WGS sequence"/>
</dbReference>
<feature type="region of interest" description="Disordered" evidence="6">
    <location>
        <begin position="154"/>
        <end position="173"/>
    </location>
</feature>
<evidence type="ECO:0000256" key="1">
    <source>
        <dbReference type="ARBA" id="ARBA00003362"/>
    </source>
</evidence>
<keyword evidence="5" id="KW-0687">Ribonucleoprotein</keyword>
<dbReference type="Pfam" id="PF00428">
    <property type="entry name" value="Ribosomal_60s"/>
    <property type="match status" value="1"/>
</dbReference>
<dbReference type="EMBL" id="JAAIUW010000008">
    <property type="protein sequence ID" value="KAF7818911.1"/>
    <property type="molecule type" value="Genomic_DNA"/>
</dbReference>
<dbReference type="HAMAP" id="MF_01478">
    <property type="entry name" value="Ribosomal_L12_arch"/>
    <property type="match status" value="1"/>
</dbReference>
<dbReference type="PANTHER" id="PTHR21141:SF5">
    <property type="entry name" value="LARGE RIBOSOMAL SUBUNIT PROTEIN P2"/>
    <property type="match status" value="1"/>
</dbReference>
<organism evidence="7 8">
    <name type="scientific">Senna tora</name>
    <dbReference type="NCBI Taxonomy" id="362788"/>
    <lineage>
        <taxon>Eukaryota</taxon>
        <taxon>Viridiplantae</taxon>
        <taxon>Streptophyta</taxon>
        <taxon>Embryophyta</taxon>
        <taxon>Tracheophyta</taxon>
        <taxon>Spermatophyta</taxon>
        <taxon>Magnoliopsida</taxon>
        <taxon>eudicotyledons</taxon>
        <taxon>Gunneridae</taxon>
        <taxon>Pentapetalae</taxon>
        <taxon>rosids</taxon>
        <taxon>fabids</taxon>
        <taxon>Fabales</taxon>
        <taxon>Fabaceae</taxon>
        <taxon>Caesalpinioideae</taxon>
        <taxon>Cassia clade</taxon>
        <taxon>Senna</taxon>
    </lineage>
</organism>
<dbReference type="GO" id="GO:0003735">
    <property type="term" value="F:structural constituent of ribosome"/>
    <property type="evidence" value="ECO:0007669"/>
    <property type="project" value="InterPro"/>
</dbReference>
<sequence length="173" mass="18504">MFYTSDPSIPEISPCVTPLLLDIWAARIIGGTSIAILRVTHLIEIMKIIAAYLLAQLGGIINPSADDIKNILASGIYIYIYMYFYTFGIEAEDSKIEYLLSQVEAKDITELIAMGRQKMASMPSGGAAAVAVAAPSGGGGAAAAAPIAFETQKVEKVEEKEESDDDMGFSLFD</sequence>
<keyword evidence="8" id="KW-1185">Reference proteome</keyword>
<dbReference type="OrthoDB" id="1227494at2759"/>
<dbReference type="CDD" id="cd05833">
    <property type="entry name" value="Ribosomal_P2"/>
    <property type="match status" value="1"/>
</dbReference>
<reference evidence="7" key="1">
    <citation type="submission" date="2020-09" db="EMBL/GenBank/DDBJ databases">
        <title>Genome-Enabled Discovery of Anthraquinone Biosynthesis in Senna tora.</title>
        <authorList>
            <person name="Kang S.-H."/>
            <person name="Pandey R.P."/>
            <person name="Lee C.-M."/>
            <person name="Sim J.-S."/>
            <person name="Jeong J.-T."/>
            <person name="Choi B.-S."/>
            <person name="Jung M."/>
            <person name="Ginzburg D."/>
            <person name="Zhao K."/>
            <person name="Won S.Y."/>
            <person name="Oh T.-J."/>
            <person name="Yu Y."/>
            <person name="Kim N.-H."/>
            <person name="Lee O.R."/>
            <person name="Lee T.-H."/>
            <person name="Bashyal P."/>
            <person name="Kim T.-S."/>
            <person name="Lee W.-H."/>
            <person name="Kawkins C."/>
            <person name="Kim C.-K."/>
            <person name="Kim J.S."/>
            <person name="Ahn B.O."/>
            <person name="Rhee S.Y."/>
            <person name="Sohng J.K."/>
        </authorList>
    </citation>
    <scope>NUCLEOTIDE SEQUENCE</scope>
    <source>
        <tissue evidence="7">Leaf</tissue>
    </source>
</reference>
<evidence type="ECO:0000256" key="3">
    <source>
        <dbReference type="ARBA" id="ARBA00011266"/>
    </source>
</evidence>
<comment type="similarity">
    <text evidence="2">Belongs to the eukaryotic ribosomal protein P1/P2 family.</text>
</comment>
<dbReference type="InterPro" id="IPR027534">
    <property type="entry name" value="Ribosomal_P1/P2"/>
</dbReference>
<evidence type="ECO:0000256" key="4">
    <source>
        <dbReference type="ARBA" id="ARBA00022980"/>
    </source>
</evidence>